<accession>A0ABX4Y2M7</accession>
<dbReference type="EMBL" id="POWE01000091">
    <property type="protein sequence ID" value="PNQ91580.1"/>
    <property type="molecule type" value="Genomic_DNA"/>
</dbReference>
<organism evidence="1 2">
    <name type="scientific">Pseudomonas gingeri NCPPB 3146 = LMG 5327</name>
    <dbReference type="NCBI Taxonomy" id="707248"/>
    <lineage>
        <taxon>Bacteria</taxon>
        <taxon>Pseudomonadati</taxon>
        <taxon>Pseudomonadota</taxon>
        <taxon>Gammaproteobacteria</taxon>
        <taxon>Pseudomonadales</taxon>
        <taxon>Pseudomonadaceae</taxon>
        <taxon>Pseudomonas</taxon>
    </lineage>
</organism>
<gene>
    <name evidence="1" type="ORF">CCU68_15990</name>
</gene>
<dbReference type="Proteomes" id="UP000236232">
    <property type="component" value="Unassembled WGS sequence"/>
</dbReference>
<protein>
    <recommendedName>
        <fullName evidence="3">Diguanylate cyclase</fullName>
    </recommendedName>
</protein>
<comment type="caution">
    <text evidence="1">The sequence shown here is derived from an EMBL/GenBank/DDBJ whole genome shotgun (WGS) entry which is preliminary data.</text>
</comment>
<evidence type="ECO:0000313" key="2">
    <source>
        <dbReference type="Proteomes" id="UP000236232"/>
    </source>
</evidence>
<sequence length="64" mass="7029">MRAGHDGCGHNGLRSRGKRADLTGFAQAVKGPTFAVTFSAITALRRTSFRIETCYELDCYCVFP</sequence>
<evidence type="ECO:0000313" key="1">
    <source>
        <dbReference type="EMBL" id="PNQ91580.1"/>
    </source>
</evidence>
<name>A0ABX4Y2M7_9PSED</name>
<proteinExistence type="predicted"/>
<reference evidence="1 2" key="1">
    <citation type="submission" date="2018-01" db="EMBL/GenBank/DDBJ databases">
        <title>Draft Genome Sequence of Pseudomonas gingeri NCPPB 3146 (LMG 5327), a White Line Reaction Producer.</title>
        <authorList>
            <person name="Rokni-Zadeh H."/>
            <person name="Bahrami T."/>
            <person name="Zarvandi S."/>
            <person name="Changi-Ashtiani M."/>
            <person name="De Mot R."/>
        </authorList>
    </citation>
    <scope>NUCLEOTIDE SEQUENCE [LARGE SCALE GENOMIC DNA]</scope>
    <source>
        <strain evidence="2">NCPPB 3146 \ LMG 5327</strain>
    </source>
</reference>
<evidence type="ECO:0008006" key="3">
    <source>
        <dbReference type="Google" id="ProtNLM"/>
    </source>
</evidence>
<keyword evidence="2" id="KW-1185">Reference proteome</keyword>